<feature type="domain" description="Oxidoreductase molybdopterin-binding" evidence="1">
    <location>
        <begin position="29"/>
        <end position="179"/>
    </location>
</feature>
<dbReference type="Gene3D" id="2.160.20.80">
    <property type="entry name" value="E3 ubiquitin-protein ligase SopA"/>
    <property type="match status" value="1"/>
</dbReference>
<dbReference type="OrthoDB" id="9778777at2"/>
<proteinExistence type="predicted"/>
<dbReference type="Pfam" id="PF00174">
    <property type="entry name" value="Oxidored_molyb"/>
    <property type="match status" value="1"/>
</dbReference>
<reference evidence="2 3" key="1">
    <citation type="submission" date="2019-02" db="EMBL/GenBank/DDBJ databases">
        <title>Deep-cultivation of Planctomycetes and their phenomic and genomic characterization uncovers novel biology.</title>
        <authorList>
            <person name="Wiegand S."/>
            <person name="Jogler M."/>
            <person name="Boedeker C."/>
            <person name="Pinto D."/>
            <person name="Vollmers J."/>
            <person name="Rivas-Marin E."/>
            <person name="Kohn T."/>
            <person name="Peeters S.H."/>
            <person name="Heuer A."/>
            <person name="Rast P."/>
            <person name="Oberbeckmann S."/>
            <person name="Bunk B."/>
            <person name="Jeske O."/>
            <person name="Meyerdierks A."/>
            <person name="Storesund J.E."/>
            <person name="Kallscheuer N."/>
            <person name="Luecker S."/>
            <person name="Lage O.M."/>
            <person name="Pohl T."/>
            <person name="Merkel B.J."/>
            <person name="Hornburger P."/>
            <person name="Mueller R.-W."/>
            <person name="Bruemmer F."/>
            <person name="Labrenz M."/>
            <person name="Spormann A.M."/>
            <person name="Op den Camp H."/>
            <person name="Overmann J."/>
            <person name="Amann R."/>
            <person name="Jetten M.S.M."/>
            <person name="Mascher T."/>
            <person name="Medema M.H."/>
            <person name="Devos D.P."/>
            <person name="Kaster A.-K."/>
            <person name="Ovreas L."/>
            <person name="Rohde M."/>
            <person name="Galperin M.Y."/>
            <person name="Jogler C."/>
        </authorList>
    </citation>
    <scope>NUCLEOTIDE SEQUENCE [LARGE SCALE GENOMIC DNA]</scope>
    <source>
        <strain evidence="2 3">Pla85_3_4</strain>
    </source>
</reference>
<dbReference type="EMBL" id="CP036433">
    <property type="protein sequence ID" value="QDU98061.1"/>
    <property type="molecule type" value="Genomic_DNA"/>
</dbReference>
<dbReference type="EC" id="2.7.11.1" evidence="2"/>
<accession>A0A518E1V8</accession>
<dbReference type="KEGG" id="lcre:Pla8534_59220"/>
<organism evidence="2 3">
    <name type="scientific">Lignipirellula cremea</name>
    <dbReference type="NCBI Taxonomy" id="2528010"/>
    <lineage>
        <taxon>Bacteria</taxon>
        <taxon>Pseudomonadati</taxon>
        <taxon>Planctomycetota</taxon>
        <taxon>Planctomycetia</taxon>
        <taxon>Pirellulales</taxon>
        <taxon>Pirellulaceae</taxon>
        <taxon>Lignipirellula</taxon>
    </lineage>
</organism>
<gene>
    <name evidence="2" type="primary">spkB_2</name>
    <name evidence="2" type="ORF">Pla8534_59220</name>
</gene>
<dbReference type="GO" id="GO:0004674">
    <property type="term" value="F:protein serine/threonine kinase activity"/>
    <property type="evidence" value="ECO:0007669"/>
    <property type="project" value="UniProtKB-EC"/>
</dbReference>
<dbReference type="AlphaFoldDB" id="A0A518E1V8"/>
<name>A0A518E1V8_9BACT</name>
<dbReference type="Proteomes" id="UP000317648">
    <property type="component" value="Chromosome"/>
</dbReference>
<evidence type="ECO:0000259" key="1">
    <source>
        <dbReference type="Pfam" id="PF00174"/>
    </source>
</evidence>
<evidence type="ECO:0000313" key="3">
    <source>
        <dbReference type="Proteomes" id="UP000317648"/>
    </source>
</evidence>
<dbReference type="PANTHER" id="PTHR43032:SF4">
    <property type="entry name" value="OXIDOREDUCTASE MOLYBDOPTERIN-BINDING DOMAIN-CONTAINING PROTEIN"/>
    <property type="match status" value="1"/>
</dbReference>
<sequence>MPAPLPPRQQLAAPHKWPVVDHDAPLPTVGPWTLEIHWPDRLLARLTLDELQQLPQGEHTIDVHCVTRWSKPGMRFRGVLLATLLDHVLPQETLGQDVRFLSFVAHSQDPKCSDPHSTSLPLPVARELGVLLAWEAAGEPLPVEHGGPLRVITPGRYFYKSLKWLARIDLLAADRLGHWEAKSGYHNTADPWKEQRYAAAGFSRQQMADLLQQRDVSGQNLVSLDLSQHGLSGFQAQGALLRDANFSGADLTDADFTGANLSNARLIGANLQRADFQNADLEGADFTGADLRGANLCGALLTAVTFGDGATGTIARFDAGTRVEATALEALTPDQEALLRAAVACEDGPVLE</sequence>
<dbReference type="SUPFAM" id="SSF56524">
    <property type="entry name" value="Oxidoreductase molybdopterin-binding domain"/>
    <property type="match status" value="1"/>
</dbReference>
<keyword evidence="2" id="KW-0808">Transferase</keyword>
<keyword evidence="3" id="KW-1185">Reference proteome</keyword>
<dbReference type="Gene3D" id="3.90.420.10">
    <property type="entry name" value="Oxidoreductase, molybdopterin-binding domain"/>
    <property type="match status" value="1"/>
</dbReference>
<dbReference type="Pfam" id="PF00805">
    <property type="entry name" value="Pentapeptide"/>
    <property type="match status" value="1"/>
</dbReference>
<dbReference type="InterPro" id="IPR000572">
    <property type="entry name" value="OxRdtase_Mopterin-bd_dom"/>
</dbReference>
<dbReference type="InterPro" id="IPR036374">
    <property type="entry name" value="OxRdtase_Mopterin-bd_sf"/>
</dbReference>
<protein>
    <submittedName>
        <fullName evidence="2">Serine/threonine-protein kinase B</fullName>
        <ecNumber evidence="2">2.7.11.1</ecNumber>
    </submittedName>
</protein>
<dbReference type="InterPro" id="IPR001646">
    <property type="entry name" value="5peptide_repeat"/>
</dbReference>
<dbReference type="PANTHER" id="PTHR43032">
    <property type="entry name" value="PROTEIN-METHIONINE-SULFOXIDE REDUCTASE"/>
    <property type="match status" value="1"/>
</dbReference>
<keyword evidence="2" id="KW-0418">Kinase</keyword>
<dbReference type="SUPFAM" id="SSF141571">
    <property type="entry name" value="Pentapeptide repeat-like"/>
    <property type="match status" value="1"/>
</dbReference>
<evidence type="ECO:0000313" key="2">
    <source>
        <dbReference type="EMBL" id="QDU98061.1"/>
    </source>
</evidence>
<dbReference type="RefSeq" id="WP_145056998.1">
    <property type="nucleotide sequence ID" value="NZ_CP036433.1"/>
</dbReference>